<accession>A0AAW9QNV2</accession>
<dbReference type="AlphaFoldDB" id="A0AAW9QNV2"/>
<sequence>MYTTTSPEGILNNYANEPAIYPAVYPSPEQQRRYAFQGAIAILLVTATILTAFAVS</sequence>
<organism evidence="2 3">
    <name type="scientific">Pannus brasiliensis CCIBt3594</name>
    <dbReference type="NCBI Taxonomy" id="1427578"/>
    <lineage>
        <taxon>Bacteria</taxon>
        <taxon>Bacillati</taxon>
        <taxon>Cyanobacteriota</taxon>
        <taxon>Cyanophyceae</taxon>
        <taxon>Oscillatoriophycideae</taxon>
        <taxon>Chroococcales</taxon>
        <taxon>Microcystaceae</taxon>
        <taxon>Pannus</taxon>
    </lineage>
</organism>
<comment type="caution">
    <text evidence="2">The sequence shown here is derived from an EMBL/GenBank/DDBJ whole genome shotgun (WGS) entry which is preliminary data.</text>
</comment>
<evidence type="ECO:0000313" key="2">
    <source>
        <dbReference type="EMBL" id="MEG3439472.1"/>
    </source>
</evidence>
<reference evidence="2 3" key="1">
    <citation type="submission" date="2024-01" db="EMBL/GenBank/DDBJ databases">
        <title>Genomic insights into the taxonomy and metabolism of the cyanobacterium Pannus brasiliensis CCIBt3594.</title>
        <authorList>
            <person name="Machado M."/>
            <person name="Botero N.B."/>
            <person name="Andreote A.P.D."/>
            <person name="Feitosa A.M.T."/>
            <person name="Popin R."/>
            <person name="Sivonen K."/>
            <person name="Fiore M.F."/>
        </authorList>
    </citation>
    <scope>NUCLEOTIDE SEQUENCE [LARGE SCALE GENOMIC DNA]</scope>
    <source>
        <strain evidence="2 3">CCIBt3594</strain>
    </source>
</reference>
<dbReference type="Pfam" id="PF26394">
    <property type="entry name" value="Psb34"/>
    <property type="match status" value="1"/>
</dbReference>
<dbReference type="InterPro" id="IPR048028">
    <property type="entry name" value="Psb34-like"/>
</dbReference>
<dbReference type="Proteomes" id="UP001328733">
    <property type="component" value="Unassembled WGS sequence"/>
</dbReference>
<dbReference type="EMBL" id="JBAFSM010000049">
    <property type="protein sequence ID" value="MEG3439472.1"/>
    <property type="molecule type" value="Genomic_DNA"/>
</dbReference>
<feature type="transmembrane region" description="Helical" evidence="1">
    <location>
        <begin position="34"/>
        <end position="55"/>
    </location>
</feature>
<protein>
    <submittedName>
        <fullName evidence="2">Ssl1498 family light-harvesting-like protein</fullName>
    </submittedName>
</protein>
<keyword evidence="3" id="KW-1185">Reference proteome</keyword>
<evidence type="ECO:0000256" key="1">
    <source>
        <dbReference type="SAM" id="Phobius"/>
    </source>
</evidence>
<keyword evidence="1" id="KW-1133">Transmembrane helix</keyword>
<name>A0AAW9QNV2_9CHRO</name>
<evidence type="ECO:0000313" key="3">
    <source>
        <dbReference type="Proteomes" id="UP001328733"/>
    </source>
</evidence>
<keyword evidence="1" id="KW-0812">Transmembrane</keyword>
<keyword evidence="1" id="KW-0472">Membrane</keyword>
<dbReference type="NCBIfam" id="NF033486">
    <property type="entry name" value="harvest_ssl1498"/>
    <property type="match status" value="1"/>
</dbReference>
<proteinExistence type="predicted"/>
<dbReference type="RefSeq" id="WP_332866956.1">
    <property type="nucleotide sequence ID" value="NZ_JBAFSM010000049.1"/>
</dbReference>
<gene>
    <name evidence="2" type="ORF">V0288_20260</name>
</gene>